<dbReference type="GO" id="GO:0009279">
    <property type="term" value="C:cell outer membrane"/>
    <property type="evidence" value="ECO:0007669"/>
    <property type="project" value="UniProtKB-SubCell"/>
</dbReference>
<evidence type="ECO:0000256" key="9">
    <source>
        <dbReference type="ARBA" id="ARBA00023136"/>
    </source>
</evidence>
<feature type="region of interest" description="Disordered" evidence="11">
    <location>
        <begin position="148"/>
        <end position="204"/>
    </location>
</feature>
<dbReference type="InterPro" id="IPR005594">
    <property type="entry name" value="YadA_C"/>
</dbReference>
<evidence type="ECO:0000313" key="15">
    <source>
        <dbReference type="EMBL" id="AQT48025.1"/>
    </source>
</evidence>
<evidence type="ECO:0000259" key="14">
    <source>
        <dbReference type="Pfam" id="PF05662"/>
    </source>
</evidence>
<feature type="domain" description="Trimeric autotransporter adhesin YadA-like stalk" evidence="14">
    <location>
        <begin position="241"/>
        <end position="268"/>
    </location>
</feature>
<evidence type="ECO:0000259" key="13">
    <source>
        <dbReference type="Pfam" id="PF03895"/>
    </source>
</evidence>
<evidence type="ECO:0000256" key="1">
    <source>
        <dbReference type="ARBA" id="ARBA00004241"/>
    </source>
</evidence>
<feature type="domain" description="Trimeric autotransporter adhesin YadA-like stalk" evidence="14">
    <location>
        <begin position="329"/>
        <end position="360"/>
    </location>
</feature>
<evidence type="ECO:0000256" key="2">
    <source>
        <dbReference type="ARBA" id="ARBA00004442"/>
    </source>
</evidence>
<dbReference type="Pfam" id="PF05662">
    <property type="entry name" value="YadA_stalk"/>
    <property type="match status" value="2"/>
</dbReference>
<feature type="domain" description="Trimeric autotransporter adhesin YadA-like C-terminal membrane anchor" evidence="13">
    <location>
        <begin position="404"/>
        <end position="463"/>
    </location>
</feature>
<evidence type="ECO:0000256" key="8">
    <source>
        <dbReference type="ARBA" id="ARBA00022927"/>
    </source>
</evidence>
<sequence length="463" mass="49677">MKRNFYTLCEQSTSTHKSKQNLITKKLSVVAGALLFAVITGTAASAASNCVLKEGYDAAIPITFDKGQPDTGENNPNGRDPSVGGGGNVPCYSEDAFKNGPRENIGGKTWVKVLDSGHSWIPVDSKTSTLRGGTWVSVEDYPYDFIPDLGGMKETEDNQNNRLDQNEQKDRDQDGRLDGHDKDITEIKDKNKEQDDRLDGHDKDIKDINDNAVFYDRDENGKKTGNVTLDAGTGDPVGLGNVADGKDKHDATNVGQLQGALDGLGGGAKVNPDGSITPPTYEVGGKEYDNVASAIDAQNKLGVQYVPDENGKPTNHVILKGDGSGEAVRLSNVADGIAPGDAANVRQVNKAKQEAFAYTDYKVDALREETNRRFDSLSNEVDELRDEARSGIAMSNAFAAMRFDDNPGRGTLAIAMGGFKSTTAMAMGLGYTTDDGVYRFNAGLARSFNGGDMSWNGGMSWSF</sequence>
<dbReference type="EMBL" id="CP015625">
    <property type="protein sequence ID" value="AQT48025.1"/>
    <property type="molecule type" value="Genomic_DNA"/>
</dbReference>
<evidence type="ECO:0000256" key="7">
    <source>
        <dbReference type="ARBA" id="ARBA00022729"/>
    </source>
</evidence>
<dbReference type="GO" id="GO:0009986">
    <property type="term" value="C:cell surface"/>
    <property type="evidence" value="ECO:0007669"/>
    <property type="project" value="UniProtKB-SubCell"/>
</dbReference>
<keyword evidence="5" id="KW-1134">Transmembrane beta strand</keyword>
<feature type="region of interest" description="Disordered" evidence="11">
    <location>
        <begin position="65"/>
        <end position="98"/>
    </location>
</feature>
<keyword evidence="6" id="KW-0812">Transmembrane</keyword>
<keyword evidence="16" id="KW-1185">Reference proteome</keyword>
<proteinExistence type="inferred from homology"/>
<evidence type="ECO:0000256" key="5">
    <source>
        <dbReference type="ARBA" id="ARBA00022452"/>
    </source>
</evidence>
<dbReference type="Gene3D" id="3.30.1300.30">
    <property type="entry name" value="GSPII I/J protein-like"/>
    <property type="match status" value="1"/>
</dbReference>
<name>A0A1U9MJD0_9HYPH</name>
<evidence type="ECO:0000256" key="6">
    <source>
        <dbReference type="ARBA" id="ARBA00022692"/>
    </source>
</evidence>
<accession>A0A1U9MJD0</accession>
<organism evidence="15 16">
    <name type="scientific">Bartonella choladocola</name>
    <dbReference type="NCBI Taxonomy" id="2750995"/>
    <lineage>
        <taxon>Bacteria</taxon>
        <taxon>Pseudomonadati</taxon>
        <taxon>Pseudomonadota</taxon>
        <taxon>Alphaproteobacteria</taxon>
        <taxon>Hyphomicrobiales</taxon>
        <taxon>Bartonellaceae</taxon>
        <taxon>Bartonella</taxon>
    </lineage>
</organism>
<comment type="subcellular location">
    <subcellularLocation>
        <location evidence="2">Cell outer membrane</location>
    </subcellularLocation>
    <subcellularLocation>
        <location evidence="1">Cell surface</location>
    </subcellularLocation>
</comment>
<reference evidence="15 16" key="1">
    <citation type="submission" date="2016-11" db="EMBL/GenBank/DDBJ databases">
        <title>Comparative genomics of Bartonella apis.</title>
        <authorList>
            <person name="Engel P."/>
        </authorList>
    </citation>
    <scope>NUCLEOTIDE SEQUENCE [LARGE SCALE GENOMIC DNA]</scope>
    <source>
        <strain evidence="15 16">BBC0122</strain>
    </source>
</reference>
<keyword evidence="9" id="KW-0472">Membrane</keyword>
<feature type="chain" id="PRO_5012256685" evidence="12">
    <location>
        <begin position="47"/>
        <end position="463"/>
    </location>
</feature>
<keyword evidence="10" id="KW-0998">Cell outer membrane</keyword>
<dbReference type="KEGG" id="bapi:BBC0122_019310"/>
<comment type="similarity">
    <text evidence="3">Belongs to the autotransporter-2 (AT-2) (TC 1.B.40) family.</text>
</comment>
<keyword evidence="4" id="KW-0813">Transport</keyword>
<evidence type="ECO:0000256" key="4">
    <source>
        <dbReference type="ARBA" id="ARBA00022448"/>
    </source>
</evidence>
<dbReference type="Pfam" id="PF03895">
    <property type="entry name" value="YadA_anchor"/>
    <property type="match status" value="1"/>
</dbReference>
<evidence type="ECO:0000256" key="11">
    <source>
        <dbReference type="SAM" id="MobiDB-lite"/>
    </source>
</evidence>
<keyword evidence="7 12" id="KW-0732">Signal</keyword>
<dbReference type="Gene3D" id="1.20.5.170">
    <property type="match status" value="1"/>
</dbReference>
<evidence type="ECO:0000313" key="16">
    <source>
        <dbReference type="Proteomes" id="UP000189632"/>
    </source>
</evidence>
<dbReference type="InterPro" id="IPR008635">
    <property type="entry name" value="Coiled_stalk_dom"/>
</dbReference>
<protein>
    <submittedName>
        <fullName evidence="15">YadA-like C-terminal region</fullName>
    </submittedName>
</protein>
<feature type="compositionally biased region" description="Basic and acidic residues" evidence="11">
    <location>
        <begin position="164"/>
        <end position="204"/>
    </location>
</feature>
<dbReference type="Proteomes" id="UP000189632">
    <property type="component" value="Chromosome"/>
</dbReference>
<dbReference type="AlphaFoldDB" id="A0A1U9MJD0"/>
<evidence type="ECO:0000256" key="10">
    <source>
        <dbReference type="ARBA" id="ARBA00023237"/>
    </source>
</evidence>
<evidence type="ECO:0000256" key="3">
    <source>
        <dbReference type="ARBA" id="ARBA00005848"/>
    </source>
</evidence>
<dbReference type="SUPFAM" id="SSF54523">
    <property type="entry name" value="Pili subunits"/>
    <property type="match status" value="1"/>
</dbReference>
<dbReference type="GO" id="GO:0015031">
    <property type="term" value="P:protein transport"/>
    <property type="evidence" value="ECO:0007669"/>
    <property type="project" value="UniProtKB-KW"/>
</dbReference>
<feature type="signal peptide" evidence="12">
    <location>
        <begin position="1"/>
        <end position="46"/>
    </location>
</feature>
<gene>
    <name evidence="15" type="ORF">BBC0122_019310</name>
</gene>
<dbReference type="RefSeq" id="WP_188318036.1">
    <property type="nucleotide sequence ID" value="NZ_CP015625.1"/>
</dbReference>
<dbReference type="InterPro" id="IPR045584">
    <property type="entry name" value="Pilin-like"/>
</dbReference>
<evidence type="ECO:0000256" key="12">
    <source>
        <dbReference type="SAM" id="SignalP"/>
    </source>
</evidence>
<keyword evidence="8" id="KW-0653">Protein transport</keyword>